<sequence length="777" mass="89824">MGVAKFVAKRKTSRRKRSISKLTSIAGFRNESPAMPYLAEIENPFSGLSENKVNEILAEMQLSSIKSIEDSIVTLNEIIKTNNPLIALSIITHYALNASLGENKVESRGYFEDVGQPHVELFQALILKVNKIEWGLEPVTPDVVQQIFEKLSSLISSYPFIRINQNSSNLPTPEREIIEFQETIRNHTTSIRNWGYYSQVKRIILELYSPFENSVRNKFGFSIEDVISIFDRMVSECEKRMNERYTFLKDLQIISKKEDLIRKYCETKGGDSIEEINLLLRNPIVAKSSKKDLFIHILAYEDQNIIDLYYFSEDDLAIDCSINVNIVKNIFEYFSFSPGEIENYENEHLFLNNPIWEKPIIKINGKYFCSMPQILFSNSIPVLDSLVEVVDKDGLNLRRAKYLEKKVVEIVKNRFPESLTVSNLKWRDKDQEFETDLITFIDSYAIIIEAKSHRVSASALRGGRERIKRHIKDLIVTPSQQSKRLSDRIKELISNSNIRDELRSKLPIELNKIHKIIRISVSLEDFATMQSNISRFKLTGWIPDTFVPCPTLNLADFETVFDILEHPVQILHYFERRSELELDESVEIVGDELDYLGFYLSTLFSQGRIQETSKDSLVLSNMSKIIDDYYTLKDAGYEASKPMTEVSELFKNIFIKLEKRSVHRWTEIGASLNRFNPVEQDKISKFIKKLEHQAASNWHSKNLKNILVYSPPKGIEYGLAYMIYNNETFHRRKEFIESATSQIIAVENVQAALIIAKNVDVPDSPFDYIALVDNIKR</sequence>
<dbReference type="RefSeq" id="WP_002180581.1">
    <property type="nucleotide sequence ID" value="NZ_AKWD02000066.1"/>
</dbReference>
<organism evidence="1 2">
    <name type="scientific">Leptospira noguchii</name>
    <dbReference type="NCBI Taxonomy" id="28182"/>
    <lineage>
        <taxon>Bacteria</taxon>
        <taxon>Pseudomonadati</taxon>
        <taxon>Spirochaetota</taxon>
        <taxon>Spirochaetia</taxon>
        <taxon>Leptospirales</taxon>
        <taxon>Leptospiraceae</taxon>
        <taxon>Leptospira</taxon>
    </lineage>
</organism>
<evidence type="ECO:0000313" key="2">
    <source>
        <dbReference type="Proteomes" id="UP000012112"/>
    </source>
</evidence>
<comment type="caution">
    <text evidence="1">The sequence shown here is derived from an EMBL/GenBank/DDBJ whole genome shotgun (WGS) entry which is preliminary data.</text>
</comment>
<dbReference type="Proteomes" id="UP000012112">
    <property type="component" value="Unassembled WGS sequence"/>
</dbReference>
<dbReference type="AlphaFoldDB" id="M6V4B3"/>
<accession>M6V4B3</accession>
<reference evidence="1 2" key="1">
    <citation type="submission" date="2013-01" db="EMBL/GenBank/DDBJ databases">
        <authorList>
            <person name="Harkins D.M."/>
            <person name="Durkin A.S."/>
            <person name="Brinkac L.M."/>
            <person name="Haft D.H."/>
            <person name="Selengut J.D."/>
            <person name="Sanka R."/>
            <person name="DePew J."/>
            <person name="Purushe J."/>
            <person name="Matthias M.A."/>
            <person name="Vinetz J.M."/>
            <person name="Sutton G.G."/>
            <person name="Nierman W.C."/>
            <person name="Fouts D.E."/>
        </authorList>
    </citation>
    <scope>NUCLEOTIDE SEQUENCE [LARGE SCALE GENOMIC DNA]</scope>
    <source>
        <strain evidence="1 2">HAI1536</strain>
    </source>
</reference>
<gene>
    <name evidence="1" type="ORF">LEP1GSC172_2464</name>
</gene>
<evidence type="ECO:0000313" key="1">
    <source>
        <dbReference type="EMBL" id="EMO51735.1"/>
    </source>
</evidence>
<dbReference type="EMBL" id="AKWD02000066">
    <property type="protein sequence ID" value="EMO51735.1"/>
    <property type="molecule type" value="Genomic_DNA"/>
</dbReference>
<protein>
    <recommendedName>
        <fullName evidence="3">NERD domain-containing protein</fullName>
    </recommendedName>
</protein>
<evidence type="ECO:0008006" key="3">
    <source>
        <dbReference type="Google" id="ProtNLM"/>
    </source>
</evidence>
<proteinExistence type="predicted"/>
<name>M6V4B3_9LEPT</name>